<accession>A0ABM0JFY2</accession>
<dbReference type="InterPro" id="IPR038680">
    <property type="entry name" value="PAW_sf"/>
</dbReference>
<dbReference type="InterPro" id="IPR002931">
    <property type="entry name" value="Transglutaminase-like"/>
</dbReference>
<dbReference type="InterPro" id="IPR036339">
    <property type="entry name" value="PUB-like_dom_sf"/>
</dbReference>
<dbReference type="SUPFAM" id="SSF143503">
    <property type="entry name" value="PUG domain-like"/>
    <property type="match status" value="1"/>
</dbReference>
<dbReference type="RefSeq" id="XP_005092800.1">
    <property type="nucleotide sequence ID" value="XM_005092743.3"/>
</dbReference>
<feature type="region of interest" description="Disordered" evidence="14">
    <location>
        <begin position="108"/>
        <end position="131"/>
    </location>
</feature>
<evidence type="ECO:0000256" key="11">
    <source>
        <dbReference type="ARBA" id="ARBA00024870"/>
    </source>
</evidence>
<evidence type="ECO:0000256" key="7">
    <source>
        <dbReference type="ARBA" id="ARBA00022490"/>
    </source>
</evidence>
<organism evidence="16 17">
    <name type="scientific">Aplysia californica</name>
    <name type="common">California sea hare</name>
    <dbReference type="NCBI Taxonomy" id="6500"/>
    <lineage>
        <taxon>Eukaryota</taxon>
        <taxon>Metazoa</taxon>
        <taxon>Spiralia</taxon>
        <taxon>Lophotrochozoa</taxon>
        <taxon>Mollusca</taxon>
        <taxon>Gastropoda</taxon>
        <taxon>Heterobranchia</taxon>
        <taxon>Euthyneura</taxon>
        <taxon>Tectipleura</taxon>
        <taxon>Aplysiida</taxon>
        <taxon>Aplysioidea</taxon>
        <taxon>Aplysiidae</taxon>
        <taxon>Aplysia</taxon>
    </lineage>
</organism>
<comment type="catalytic activity">
    <reaction evidence="1">
        <text>Hydrolysis of an N(4)-(acetyl-beta-D-glucosaminyl)asparagine residue in which the glucosamine residue may be further glycosylated, to yield a (substituted) N-acetyl-beta-D-glucosaminylamine and a peptide containing an aspartate residue.</text>
        <dbReference type="EC" id="3.5.1.52"/>
    </reaction>
</comment>
<dbReference type="SUPFAM" id="SSF54001">
    <property type="entry name" value="Cysteine proteinases"/>
    <property type="match status" value="1"/>
</dbReference>
<evidence type="ECO:0000259" key="15">
    <source>
        <dbReference type="PROSITE" id="PS51398"/>
    </source>
</evidence>
<dbReference type="PROSITE" id="PS51398">
    <property type="entry name" value="PAW"/>
    <property type="match status" value="1"/>
</dbReference>
<evidence type="ECO:0000256" key="5">
    <source>
        <dbReference type="ARBA" id="ARBA00012158"/>
    </source>
</evidence>
<proteinExistence type="inferred from homology"/>
<dbReference type="EC" id="3.5.1.52" evidence="5"/>
<dbReference type="InterPro" id="IPR038765">
    <property type="entry name" value="Papain-like_cys_pep_sf"/>
</dbReference>
<dbReference type="GeneID" id="101859388"/>
<evidence type="ECO:0000256" key="10">
    <source>
        <dbReference type="ARBA" id="ARBA00022833"/>
    </source>
</evidence>
<dbReference type="SUPFAM" id="SSF49785">
    <property type="entry name" value="Galactose-binding domain-like"/>
    <property type="match status" value="1"/>
</dbReference>
<keyword evidence="10" id="KW-0862">Zinc</keyword>
<sequence length="653" mass="72805">MASSTVDYAVKELAEENSVTEFLTAADILLKFASNVLEHPLESKYRRIRIANQNVQNKLLNVTGGIECLFAMGFQEADDGECLLLPQNASLQQVGKIKADLLTERNRVSGTSQTASPPAPPPSSISAASPAVAESRASSSAAISSPAQQNFNMFAASERDFLNRIMGAMSRVQNYEVQSSQERARAVIPIERLESEAKAKLASLQQEGSNPGLNVDLQDCLVLALLRWFKQEFFHWVDTVPCELCGGQTRNTGSLTPVESDLRFGASRVEAHTCDSCSHVSRFPRYTNAVRLLETRRGRCGEWADCFTLCCRALGFEARYVLDWTDHVWTEVFSVAQKRWLHCDPCENVCDKPLLYESGWGKKLSYVLAFSKDDLQDVSWRYSGKHSELLSRRKACRESWLQRTVHGLWKKKLATLPEARQSELRLRLLQELVEFLTVKTGSGEVLPGRTTGSLAWREARGEVGDGAAAAAAVASTKDFVFSPTESERESEIIHVCYNCAEDKYVRKSSGNAQQVGWLACVNSSSNVVRKEEHDWKMVYLARQNGGSSAEISWKFDVTDTDLRISKMELKASTAVYENGKISWQICAGDNCFSQNGASLQDFMTFDLHGTKTLTITAVMRGGKGDVAWQHTQLFRQSLQTQGEFPFEVRLFLN</sequence>
<dbReference type="InterPro" id="IPR018997">
    <property type="entry name" value="PUB_domain"/>
</dbReference>
<dbReference type="Proteomes" id="UP000694888">
    <property type="component" value="Unplaced"/>
</dbReference>
<evidence type="ECO:0000313" key="17">
    <source>
        <dbReference type="RefSeq" id="XP_005092800.1"/>
    </source>
</evidence>
<evidence type="ECO:0000256" key="6">
    <source>
        <dbReference type="ARBA" id="ARBA00018546"/>
    </source>
</evidence>
<keyword evidence="7" id="KW-0963">Cytoplasm</keyword>
<keyword evidence="8" id="KW-0479">Metal-binding</keyword>
<keyword evidence="16" id="KW-1185">Reference proteome</keyword>
<dbReference type="SMART" id="SM00613">
    <property type="entry name" value="PAW"/>
    <property type="match status" value="1"/>
</dbReference>
<evidence type="ECO:0000256" key="12">
    <source>
        <dbReference type="ARBA" id="ARBA00032901"/>
    </source>
</evidence>
<dbReference type="PANTHER" id="PTHR12143:SF19">
    <property type="entry name" value="PEPTIDE-N(4)-(N-ACETYL-BETA-GLUCOSAMINYL)ASPARAGINE AMIDASE"/>
    <property type="match status" value="1"/>
</dbReference>
<evidence type="ECO:0000256" key="8">
    <source>
        <dbReference type="ARBA" id="ARBA00022723"/>
    </source>
</evidence>
<dbReference type="SMART" id="SM00580">
    <property type="entry name" value="PUG"/>
    <property type="match status" value="1"/>
</dbReference>
<dbReference type="InterPro" id="IPR008979">
    <property type="entry name" value="Galactose-bd-like_sf"/>
</dbReference>
<evidence type="ECO:0000256" key="1">
    <source>
        <dbReference type="ARBA" id="ARBA00001650"/>
    </source>
</evidence>
<evidence type="ECO:0000256" key="4">
    <source>
        <dbReference type="ARBA" id="ARBA00009390"/>
    </source>
</evidence>
<dbReference type="Gene3D" id="2.60.120.1020">
    <property type="entry name" value="Peptide N glycanase, PAW domain"/>
    <property type="match status" value="1"/>
</dbReference>
<evidence type="ECO:0000256" key="13">
    <source>
        <dbReference type="PROSITE-ProRule" id="PRU00731"/>
    </source>
</evidence>
<gene>
    <name evidence="17" type="primary">LOC101859388</name>
</gene>
<dbReference type="Gene3D" id="2.20.25.10">
    <property type="match status" value="1"/>
</dbReference>
<dbReference type="Pfam" id="PF09409">
    <property type="entry name" value="PUB"/>
    <property type="match status" value="1"/>
</dbReference>
<comment type="subcellular location">
    <subcellularLocation>
        <location evidence="3">Cytoplasm</location>
    </subcellularLocation>
</comment>
<evidence type="ECO:0000256" key="3">
    <source>
        <dbReference type="ARBA" id="ARBA00004496"/>
    </source>
</evidence>
<dbReference type="InterPro" id="IPR050883">
    <property type="entry name" value="PNGase"/>
</dbReference>
<dbReference type="SMART" id="SM00460">
    <property type="entry name" value="TGc"/>
    <property type="match status" value="1"/>
</dbReference>
<dbReference type="Gene3D" id="3.10.620.30">
    <property type="match status" value="1"/>
</dbReference>
<evidence type="ECO:0000313" key="16">
    <source>
        <dbReference type="Proteomes" id="UP000694888"/>
    </source>
</evidence>
<dbReference type="InterPro" id="IPR006588">
    <property type="entry name" value="Peptide_N_glycanase_PAW_dom"/>
</dbReference>
<comment type="function">
    <text evidence="11">Specifically deglycosylates the denatured form of N-linked glycoproteins in the cytoplasm and assists their proteasome-mediated degradation. Cleaves the beta-aspartyl-glucosamine (GlcNAc) of the glycan and the amide side chain of Asn, converting Asn to Asp. Prefers proteins containing high-mannose over those bearing complex type oligosaccharides. Can recognize misfolded proteins in the endoplasmic reticulum that are exported to the cytosol to be destroyed and deglycosylate them, while it has no activity toward native proteins. Deglycosylation is a prerequisite for subsequent proteasome-mediated degradation of some, but not all, misfolded glycoproteins.</text>
</comment>
<comment type="cofactor">
    <cofactor evidence="2">
        <name>Zn(2+)</name>
        <dbReference type="ChEBI" id="CHEBI:29105"/>
    </cofactor>
</comment>
<evidence type="ECO:0000256" key="14">
    <source>
        <dbReference type="SAM" id="MobiDB-lite"/>
    </source>
</evidence>
<evidence type="ECO:0000256" key="9">
    <source>
        <dbReference type="ARBA" id="ARBA00022801"/>
    </source>
</evidence>
<dbReference type="Gene3D" id="1.20.58.2190">
    <property type="match status" value="1"/>
</dbReference>
<name>A0ABM0JFY2_APLCA</name>
<comment type="similarity">
    <text evidence="4 13">Belongs to the transglutaminase-like superfamily. PNGase family.</text>
</comment>
<protein>
    <recommendedName>
        <fullName evidence="6">Peptide-N(4)-(N-acetyl-beta-glucosaminyl)asparagine amidase</fullName>
        <ecNumber evidence="5">3.5.1.52</ecNumber>
    </recommendedName>
    <alternativeName>
        <fullName evidence="12">Peptide:N-glycanase</fullName>
    </alternativeName>
</protein>
<dbReference type="Pfam" id="PF01841">
    <property type="entry name" value="Transglut_core"/>
    <property type="match status" value="1"/>
</dbReference>
<keyword evidence="9" id="KW-0378">Hydrolase</keyword>
<reference evidence="17" key="1">
    <citation type="submission" date="2025-08" db="UniProtKB">
        <authorList>
            <consortium name="RefSeq"/>
        </authorList>
    </citation>
    <scope>IDENTIFICATION</scope>
</reference>
<dbReference type="PANTHER" id="PTHR12143">
    <property type="entry name" value="PEPTIDE N-GLYCANASE PNGASE -RELATED"/>
    <property type="match status" value="1"/>
</dbReference>
<evidence type="ECO:0000256" key="2">
    <source>
        <dbReference type="ARBA" id="ARBA00001947"/>
    </source>
</evidence>
<feature type="domain" description="PAW" evidence="15">
    <location>
        <begin position="445"/>
        <end position="653"/>
    </location>
</feature>
<dbReference type="Pfam" id="PF04721">
    <property type="entry name" value="PAW"/>
    <property type="match status" value="1"/>
</dbReference>